<keyword evidence="7 13" id="KW-0653">Protein transport</keyword>
<reference evidence="18" key="1">
    <citation type="submission" date="2014-11" db="EMBL/GenBank/DDBJ databases">
        <title>Genome sequencing of Roseivirga sp. D-25.</title>
        <authorList>
            <person name="Selvaratnam C."/>
            <person name="Thevarajoo S."/>
            <person name="Goh K.M."/>
            <person name="Eee R."/>
            <person name="Chan K.-G."/>
            <person name="Chong C.S."/>
        </authorList>
    </citation>
    <scope>NUCLEOTIDE SEQUENCE [LARGE SCALE GENOMIC DNA]</scope>
    <source>
        <strain evidence="18">D-25</strain>
    </source>
</reference>
<evidence type="ECO:0000259" key="16">
    <source>
        <dbReference type="Pfam" id="PF14849"/>
    </source>
</evidence>
<comment type="subcellular location">
    <subcellularLocation>
        <location evidence="1">Cell inner membrane</location>
        <topology evidence="1">Multi-pass membrane protein</topology>
    </subcellularLocation>
    <subcellularLocation>
        <location evidence="13">Cell membrane</location>
        <topology evidence="13">Multi-pass membrane protein</topology>
    </subcellularLocation>
</comment>
<dbReference type="PATRIC" id="fig|1566026.4.peg.3518"/>
<keyword evidence="9 13" id="KW-0472">Membrane</keyword>
<feature type="domain" description="Membrane insertase YidC/Oxa/ALB C-terminal" evidence="15">
    <location>
        <begin position="367"/>
        <end position="560"/>
    </location>
</feature>
<dbReference type="InterPro" id="IPR028053">
    <property type="entry name" value="Membr_insert_YidC_N"/>
</dbReference>
<dbReference type="Pfam" id="PF02096">
    <property type="entry name" value="60KD_IMP"/>
    <property type="match status" value="1"/>
</dbReference>
<evidence type="ECO:0000256" key="3">
    <source>
        <dbReference type="ARBA" id="ARBA00015325"/>
    </source>
</evidence>
<protein>
    <recommendedName>
        <fullName evidence="3 13">Membrane protein insertase YidC</fullName>
    </recommendedName>
    <alternativeName>
        <fullName evidence="12 13">Foldase YidC</fullName>
    </alternativeName>
    <alternativeName>
        <fullName evidence="11 13">Membrane integrase YidC</fullName>
    </alternativeName>
    <alternativeName>
        <fullName evidence="13">Membrane protein YidC</fullName>
    </alternativeName>
</protein>
<evidence type="ECO:0000256" key="13">
    <source>
        <dbReference type="HAMAP-Rule" id="MF_01810"/>
    </source>
</evidence>
<evidence type="ECO:0000256" key="4">
    <source>
        <dbReference type="ARBA" id="ARBA00022448"/>
    </source>
</evidence>
<organism evidence="17 18">
    <name type="scientific">Roseivirga seohaensis subsp. aquiponti</name>
    <dbReference type="NCBI Taxonomy" id="1566026"/>
    <lineage>
        <taxon>Bacteria</taxon>
        <taxon>Pseudomonadati</taxon>
        <taxon>Bacteroidota</taxon>
        <taxon>Cytophagia</taxon>
        <taxon>Cytophagales</taxon>
        <taxon>Roseivirgaceae</taxon>
        <taxon>Roseivirga</taxon>
    </lineage>
</organism>
<dbReference type="InterPro" id="IPR001708">
    <property type="entry name" value="YidC/ALB3/OXA1/COX18"/>
</dbReference>
<evidence type="ECO:0000256" key="7">
    <source>
        <dbReference type="ARBA" id="ARBA00022927"/>
    </source>
</evidence>
<dbReference type="CDD" id="cd20070">
    <property type="entry name" value="5TM_YidC_Alb3"/>
    <property type="match status" value="1"/>
</dbReference>
<feature type="domain" description="Membrane insertase YidC N-terminal" evidence="16">
    <location>
        <begin position="84"/>
        <end position="352"/>
    </location>
</feature>
<keyword evidence="6 13" id="KW-0812">Transmembrane</keyword>
<dbReference type="GO" id="GO:0015031">
    <property type="term" value="P:protein transport"/>
    <property type="evidence" value="ECO:0007669"/>
    <property type="project" value="UniProtKB-KW"/>
</dbReference>
<feature type="compositionally biased region" description="Polar residues" evidence="14">
    <location>
        <begin position="35"/>
        <end position="56"/>
    </location>
</feature>
<dbReference type="PANTHER" id="PTHR12428">
    <property type="entry name" value="OXA1"/>
    <property type="match status" value="1"/>
</dbReference>
<dbReference type="AlphaFoldDB" id="A0A0L8AM61"/>
<comment type="function">
    <text evidence="13">Required for the insertion and/or proper folding and/or complex formation of integral membrane proteins into the membrane. Involved in integration of membrane proteins that insert both dependently and independently of the Sec translocase complex, as well as at least some lipoproteins. Aids folding of multispanning membrane proteins.</text>
</comment>
<evidence type="ECO:0000256" key="10">
    <source>
        <dbReference type="ARBA" id="ARBA00023186"/>
    </source>
</evidence>
<dbReference type="RefSeq" id="WP_053223256.1">
    <property type="nucleotide sequence ID" value="NZ_JSVA01000008.1"/>
</dbReference>
<keyword evidence="10 13" id="KW-0143">Chaperone</keyword>
<dbReference type="GO" id="GO:0005886">
    <property type="term" value="C:plasma membrane"/>
    <property type="evidence" value="ECO:0007669"/>
    <property type="project" value="UniProtKB-SubCell"/>
</dbReference>
<dbReference type="Pfam" id="PF14849">
    <property type="entry name" value="YidC_periplas"/>
    <property type="match status" value="1"/>
</dbReference>
<comment type="subunit">
    <text evidence="13">Interacts with the Sec translocase complex via SecD. Specifically interacts with transmembrane segments of nascent integral membrane proteins during membrane integration.</text>
</comment>
<evidence type="ECO:0000256" key="2">
    <source>
        <dbReference type="ARBA" id="ARBA00010527"/>
    </source>
</evidence>
<comment type="caution">
    <text evidence="17">The sequence shown here is derived from an EMBL/GenBank/DDBJ whole genome shotgun (WGS) entry which is preliminary data.</text>
</comment>
<feature type="region of interest" description="Disordered" evidence="14">
    <location>
        <begin position="31"/>
        <end position="56"/>
    </location>
</feature>
<keyword evidence="4 13" id="KW-0813">Transport</keyword>
<dbReference type="NCBIfam" id="TIGR03592">
    <property type="entry name" value="yidC_oxa1_cterm"/>
    <property type="match status" value="1"/>
</dbReference>
<evidence type="ECO:0000256" key="5">
    <source>
        <dbReference type="ARBA" id="ARBA00022475"/>
    </source>
</evidence>
<gene>
    <name evidence="13" type="primary">yidC</name>
    <name evidence="17" type="ORF">OB69_08425</name>
</gene>
<keyword evidence="18" id="KW-1185">Reference proteome</keyword>
<accession>A0A0L8AM61</accession>
<dbReference type="GO" id="GO:0032977">
    <property type="term" value="F:membrane insertase activity"/>
    <property type="evidence" value="ECO:0007669"/>
    <property type="project" value="InterPro"/>
</dbReference>
<proteinExistence type="inferred from homology"/>
<comment type="similarity">
    <text evidence="2 13">Belongs to the OXA1/ALB3/YidC family. Type 1 subfamily.</text>
</comment>
<dbReference type="InterPro" id="IPR028055">
    <property type="entry name" value="YidC/Oxa/ALB_C"/>
</dbReference>
<evidence type="ECO:0000256" key="14">
    <source>
        <dbReference type="SAM" id="MobiDB-lite"/>
    </source>
</evidence>
<feature type="transmembrane region" description="Helical" evidence="13">
    <location>
        <begin position="483"/>
        <end position="506"/>
    </location>
</feature>
<evidence type="ECO:0000256" key="8">
    <source>
        <dbReference type="ARBA" id="ARBA00022989"/>
    </source>
</evidence>
<dbReference type="NCBIfam" id="NF002356">
    <property type="entry name" value="PRK01318.2-3"/>
    <property type="match status" value="1"/>
</dbReference>
<feature type="region of interest" description="Disordered" evidence="14">
    <location>
        <begin position="572"/>
        <end position="608"/>
    </location>
</feature>
<dbReference type="Proteomes" id="UP000036908">
    <property type="component" value="Unassembled WGS sequence"/>
</dbReference>
<dbReference type="PRINTS" id="PR00701">
    <property type="entry name" value="60KDINNERMP"/>
</dbReference>
<evidence type="ECO:0000256" key="1">
    <source>
        <dbReference type="ARBA" id="ARBA00004429"/>
    </source>
</evidence>
<feature type="transmembrane region" description="Helical" evidence="13">
    <location>
        <begin position="518"/>
        <end position="536"/>
    </location>
</feature>
<dbReference type="InterPro" id="IPR047196">
    <property type="entry name" value="YidC_ALB_C"/>
</dbReference>
<evidence type="ECO:0000256" key="12">
    <source>
        <dbReference type="ARBA" id="ARBA00033342"/>
    </source>
</evidence>
<dbReference type="PANTHER" id="PTHR12428:SF65">
    <property type="entry name" value="CYTOCHROME C OXIDASE ASSEMBLY PROTEIN COX18, MITOCHONDRIAL"/>
    <property type="match status" value="1"/>
</dbReference>
<sequence length="608" mass="68676">MDRNQMIGLGLIAALLITYAIVFKPPVTEEDLATPTPTEQAAVTPEQTTSQSEASNVLTDTIETDYTDKYGAFAAGAQGEATDLTIENEVAKFTFSSKGGIIKSVELKEFKTWDGRPLILIDEESTSQSLTLQTVKGNINIADLYFKASQTGTSLVKGDSLQFKYTMDLGSGNSIEQIYSIAGDSYVVGYEIKINGLNSTIIGEQMNFVWQHQMKRYEKNLSDSRIKSTIKWYSLAEDLDDLKASNSDIQQEQLTEPIKWLSFDQKFFNAGIISEKGFTGALVSTDVPAQDTSIVKNGEMHLAIPVADLYSGSKNQYYFGPNNYRILKKVTPGYKENIYLGYKMVSWVNKLIIIPLFQFLEKYISNYGVIIMIIVLIIKLALFPLTRKSYLSMAKMKALKPELDELKEKVGGDQQKMQQEQMKLYREMGVNPISGCIPMVLQMPILFAMFFFFPNSIELRGESFLWATDLSTYDVLFNLPFTIPFYGSHVSGFTLLMTVSTILYTWSNNQVSTVQGPMKSIGYFMPIIFMFVLNSYSSGLSFYYFVSNIITFGQQAIIRRFVDEDQIRAKLHENKKNNANKGKSKFQQRLEDAMKASQEAQKQKRSKK</sequence>
<feature type="transmembrane region" description="Helical" evidence="13">
    <location>
        <begin position="432"/>
        <end position="453"/>
    </location>
</feature>
<dbReference type="GO" id="GO:0051205">
    <property type="term" value="P:protein insertion into membrane"/>
    <property type="evidence" value="ECO:0007669"/>
    <property type="project" value="TreeGrafter"/>
</dbReference>
<dbReference type="NCBIfam" id="TIGR03593">
    <property type="entry name" value="yidC_nterm"/>
    <property type="match status" value="1"/>
</dbReference>
<keyword evidence="8 13" id="KW-1133">Transmembrane helix</keyword>
<keyword evidence="5 13" id="KW-1003">Cell membrane</keyword>
<dbReference type="Gene3D" id="2.70.98.90">
    <property type="match status" value="1"/>
</dbReference>
<evidence type="ECO:0000259" key="15">
    <source>
        <dbReference type="Pfam" id="PF02096"/>
    </source>
</evidence>
<feature type="transmembrane region" description="Helical" evidence="13">
    <location>
        <begin position="367"/>
        <end position="386"/>
    </location>
</feature>
<dbReference type="EMBL" id="JSVA01000008">
    <property type="protein sequence ID" value="KOF03302.1"/>
    <property type="molecule type" value="Genomic_DNA"/>
</dbReference>
<evidence type="ECO:0000313" key="17">
    <source>
        <dbReference type="EMBL" id="KOF03302.1"/>
    </source>
</evidence>
<dbReference type="InterPro" id="IPR038221">
    <property type="entry name" value="YidC_periplasmic_sf"/>
</dbReference>
<evidence type="ECO:0000256" key="9">
    <source>
        <dbReference type="ARBA" id="ARBA00023136"/>
    </source>
</evidence>
<evidence type="ECO:0000256" key="6">
    <source>
        <dbReference type="ARBA" id="ARBA00022692"/>
    </source>
</evidence>
<evidence type="ECO:0000256" key="11">
    <source>
        <dbReference type="ARBA" id="ARBA00033245"/>
    </source>
</evidence>
<name>A0A0L8AM61_9BACT</name>
<dbReference type="InterPro" id="IPR019998">
    <property type="entry name" value="Membr_insert_YidC"/>
</dbReference>
<evidence type="ECO:0000313" key="18">
    <source>
        <dbReference type="Proteomes" id="UP000036908"/>
    </source>
</evidence>
<dbReference type="OrthoDB" id="9780552at2"/>
<dbReference type="CDD" id="cd19961">
    <property type="entry name" value="EcYidC-like_peri"/>
    <property type="match status" value="1"/>
</dbReference>
<dbReference type="HAMAP" id="MF_01810">
    <property type="entry name" value="YidC_type1"/>
    <property type="match status" value="1"/>
</dbReference>